<dbReference type="InterPro" id="IPR007197">
    <property type="entry name" value="rSAM"/>
</dbReference>
<dbReference type="EMBL" id="OBDY01000019">
    <property type="protein sequence ID" value="SNY58100.1"/>
    <property type="molecule type" value="Genomic_DNA"/>
</dbReference>
<sequence>MPARQPDGTLTEFVLKVHSRCDLACDHCYVFEHADQSWRRRPARIDGTVLRAAAHRIAEHARNHDLADVSVILHGGEPLLLGPARMREVLTELRDIVGPVTGLRLGMQTNGVLLTERFAQLLAEFDVRVGVSIDGDRDANDLHRRYRNGASSYDQVLRALELLRRPAFRRLYSGLLCTVDVRSDPIRVYEALLAQAPPRIDFLLPHATWEAPPLRPGSAPAPYATWLSAVYRRWITDGRPVAIRLFDSLLALGEGRPSGSEWVGLDPVDLAVIETDGEWEQADSLKTAFDGAAATGMTVFTHTADDVAATPELTRRRSGLDGLSPTCRQCPVVGQCGGGLFAHRYRAGSFDNPSVYCADLKELIMCVNDNPPPAPADADPTLLPQAVLDRIAVSAGDGGAVRRLDEAQNAIVRGLLVKVAGGLEATGPSADNWAVLTDLDHAHPDAVAGVLAHPYIRSWAVELLSGAGTGTWQGPGYLGSIAAAAAFAAGVPAQTFVPVRDGRVHLPTLGTILLPGVADSIAELHVGDGSLSVGDTVVRLDDETSWLPNRWLVTDGLAVLLEDLDPHRDCHKLPASGRLDDDAAQRWAVAFAEAWRILRDEAPGHAEELRVGLRAIVPLRLTGDGVSEASTARQAFGSVAVTETDPASLAVLLVHEFQHSKMNALLDICNLVDVTKPNKITVGWRPDPRPAEAVLHGIYAHAAVAGMWRVRSDRRVDGAAAVFEQYRAWTTEAIQALERTDALTPVGSRLLRQVSGMVSTWAP</sequence>
<name>A0A285JCU2_9ACTN</name>
<dbReference type="SUPFAM" id="SSF102114">
    <property type="entry name" value="Radical SAM enzymes"/>
    <property type="match status" value="1"/>
</dbReference>
<dbReference type="OrthoDB" id="9782387at2"/>
<dbReference type="PANTHER" id="PTHR43273:SF8">
    <property type="entry name" value="RADICAL SAM DOMAIN PROTEIN"/>
    <property type="match status" value="1"/>
</dbReference>
<evidence type="ECO:0000256" key="4">
    <source>
        <dbReference type="ARBA" id="ARBA00023014"/>
    </source>
</evidence>
<dbReference type="InterPro" id="IPR026337">
    <property type="entry name" value="AKG_HExxH"/>
</dbReference>
<dbReference type="InterPro" id="IPR013785">
    <property type="entry name" value="Aldolase_TIM"/>
</dbReference>
<proteinExistence type="predicted"/>
<dbReference type="SFLD" id="SFLDG01386">
    <property type="entry name" value="main_SPASM_domain-containing"/>
    <property type="match status" value="1"/>
</dbReference>
<accession>A0A285JCU2</accession>
<dbReference type="SFLD" id="SFLDG01067">
    <property type="entry name" value="SPASM/twitch_domain_containing"/>
    <property type="match status" value="1"/>
</dbReference>
<keyword evidence="4" id="KW-0411">Iron-sulfur</keyword>
<keyword evidence="3" id="KW-0408">Iron</keyword>
<dbReference type="AlphaFoldDB" id="A0A285JCU2"/>
<dbReference type="NCBIfam" id="TIGR04267">
    <property type="entry name" value="mod_HExxH"/>
    <property type="match status" value="1"/>
</dbReference>
<dbReference type="SFLD" id="SFLDS00029">
    <property type="entry name" value="Radical_SAM"/>
    <property type="match status" value="1"/>
</dbReference>
<dbReference type="InterPro" id="IPR026335">
    <property type="entry name" value="rSAM_SPASM_FxsB"/>
</dbReference>
<dbReference type="Pfam" id="PF04055">
    <property type="entry name" value="Radical_SAM"/>
    <property type="match status" value="1"/>
</dbReference>
<dbReference type="GO" id="GO:0016491">
    <property type="term" value="F:oxidoreductase activity"/>
    <property type="evidence" value="ECO:0007669"/>
    <property type="project" value="InterPro"/>
</dbReference>
<keyword evidence="2" id="KW-0479">Metal-binding</keyword>
<keyword evidence="7" id="KW-1185">Reference proteome</keyword>
<dbReference type="Gene3D" id="3.20.20.70">
    <property type="entry name" value="Aldolase class I"/>
    <property type="match status" value="1"/>
</dbReference>
<dbReference type="InterPro" id="IPR023867">
    <property type="entry name" value="Sulphatase_maturase_rSAM"/>
</dbReference>
<evidence type="ECO:0000313" key="6">
    <source>
        <dbReference type="EMBL" id="SNY58100.1"/>
    </source>
</evidence>
<evidence type="ECO:0000259" key="5">
    <source>
        <dbReference type="Pfam" id="PF04055"/>
    </source>
</evidence>
<keyword evidence="1" id="KW-0949">S-adenosyl-L-methionine</keyword>
<dbReference type="InterPro" id="IPR058240">
    <property type="entry name" value="rSAM_sf"/>
</dbReference>
<dbReference type="Proteomes" id="UP000219612">
    <property type="component" value="Unassembled WGS sequence"/>
</dbReference>
<gene>
    <name evidence="6" type="ORF">SAMN05421748_1195</name>
</gene>
<dbReference type="CDD" id="cd01335">
    <property type="entry name" value="Radical_SAM"/>
    <property type="match status" value="1"/>
</dbReference>
<dbReference type="PANTHER" id="PTHR43273">
    <property type="entry name" value="ANAEROBIC SULFATASE-MATURATING ENZYME HOMOLOG ASLB-RELATED"/>
    <property type="match status" value="1"/>
</dbReference>
<dbReference type="GO" id="GO:0051536">
    <property type="term" value="F:iron-sulfur cluster binding"/>
    <property type="evidence" value="ECO:0007669"/>
    <property type="project" value="UniProtKB-KW"/>
</dbReference>
<protein>
    <recommendedName>
        <fullName evidence="5">Radical SAM core domain-containing protein</fullName>
    </recommendedName>
</protein>
<dbReference type="SFLD" id="SFLDG01072">
    <property type="entry name" value="dehydrogenase_like"/>
    <property type="match status" value="1"/>
</dbReference>
<evidence type="ECO:0000313" key="7">
    <source>
        <dbReference type="Proteomes" id="UP000219612"/>
    </source>
</evidence>
<evidence type="ECO:0000256" key="1">
    <source>
        <dbReference type="ARBA" id="ARBA00022691"/>
    </source>
</evidence>
<reference evidence="6 7" key="1">
    <citation type="submission" date="2017-09" db="EMBL/GenBank/DDBJ databases">
        <authorList>
            <person name="Ehlers B."/>
            <person name="Leendertz F.H."/>
        </authorList>
    </citation>
    <scope>NUCLEOTIDE SEQUENCE [LARGE SCALE GENOMIC DNA]</scope>
    <source>
        <strain evidence="6 7">CGMCC 4.6857</strain>
    </source>
</reference>
<feature type="domain" description="Radical SAM core" evidence="5">
    <location>
        <begin position="18"/>
        <end position="166"/>
    </location>
</feature>
<dbReference type="NCBIfam" id="TIGR04269">
    <property type="entry name" value="SAM_SPASM_FxsB"/>
    <property type="match status" value="1"/>
</dbReference>
<dbReference type="GO" id="GO:0046872">
    <property type="term" value="F:metal ion binding"/>
    <property type="evidence" value="ECO:0007669"/>
    <property type="project" value="UniProtKB-KW"/>
</dbReference>
<organism evidence="6 7">
    <name type="scientific">Paractinoplanes atraurantiacus</name>
    <dbReference type="NCBI Taxonomy" id="1036182"/>
    <lineage>
        <taxon>Bacteria</taxon>
        <taxon>Bacillati</taxon>
        <taxon>Actinomycetota</taxon>
        <taxon>Actinomycetes</taxon>
        <taxon>Micromonosporales</taxon>
        <taxon>Micromonosporaceae</taxon>
        <taxon>Paractinoplanes</taxon>
    </lineage>
</organism>
<evidence type="ECO:0000256" key="2">
    <source>
        <dbReference type="ARBA" id="ARBA00022723"/>
    </source>
</evidence>
<evidence type="ECO:0000256" key="3">
    <source>
        <dbReference type="ARBA" id="ARBA00023004"/>
    </source>
</evidence>